<keyword evidence="7" id="KW-0460">Magnesium</keyword>
<feature type="domain" description="Topoisomerase 6 subunit A/Spo11 TOPRIM" evidence="14">
    <location>
        <begin position="241"/>
        <end position="412"/>
    </location>
</feature>
<evidence type="ECO:0000256" key="4">
    <source>
        <dbReference type="ARBA" id="ARBA00006559"/>
    </source>
</evidence>
<dbReference type="GO" id="GO:0003918">
    <property type="term" value="F:DNA topoisomerase type II (double strand cut, ATP-hydrolyzing) activity"/>
    <property type="evidence" value="ECO:0007669"/>
    <property type="project" value="UniProtKB-UniRule"/>
</dbReference>
<evidence type="ECO:0000256" key="5">
    <source>
        <dbReference type="ARBA" id="ARBA00012895"/>
    </source>
</evidence>
<protein>
    <recommendedName>
        <fullName evidence="5">DNA topoisomerase (ATP-hydrolyzing)</fullName>
        <ecNumber evidence="5">5.6.2.2</ecNumber>
    </recommendedName>
</protein>
<dbReference type="PRINTS" id="PR01551">
    <property type="entry name" value="SPO11HOMOLOG"/>
</dbReference>
<evidence type="ECO:0000259" key="13">
    <source>
        <dbReference type="Pfam" id="PF04406"/>
    </source>
</evidence>
<dbReference type="SUPFAM" id="SSF56726">
    <property type="entry name" value="DNA topoisomerase IV, alpha subunit"/>
    <property type="match status" value="1"/>
</dbReference>
<keyword evidence="8 12" id="KW-0799">Topoisomerase</keyword>
<name>A0A8H4IM56_9PEZI</name>
<keyword evidence="11" id="KW-0539">Nucleus</keyword>
<dbReference type="GO" id="GO:0000228">
    <property type="term" value="C:nuclear chromosome"/>
    <property type="evidence" value="ECO:0007669"/>
    <property type="project" value="TreeGrafter"/>
</dbReference>
<dbReference type="InterPro" id="IPR013049">
    <property type="entry name" value="Spo11/TopoVI_A_N"/>
</dbReference>
<comment type="caution">
    <text evidence="15">The sequence shown here is derived from an EMBL/GenBank/DDBJ whole genome shotgun (WGS) entry which is preliminary data.</text>
</comment>
<keyword evidence="10 12" id="KW-0413">Isomerase</keyword>
<evidence type="ECO:0000256" key="9">
    <source>
        <dbReference type="ARBA" id="ARBA00023125"/>
    </source>
</evidence>
<dbReference type="EC" id="5.6.2.2" evidence="5"/>
<dbReference type="Proteomes" id="UP000572817">
    <property type="component" value="Unassembled WGS sequence"/>
</dbReference>
<evidence type="ECO:0000313" key="15">
    <source>
        <dbReference type="EMBL" id="KAF4303722.1"/>
    </source>
</evidence>
<dbReference type="PROSITE" id="PS52041">
    <property type="entry name" value="TOPO_IIB"/>
    <property type="match status" value="1"/>
</dbReference>
<feature type="active site" description="O-(5'-phospho-DNA)-tyrosine intermediate" evidence="12">
    <location>
        <position position="160"/>
    </location>
</feature>
<dbReference type="InterPro" id="IPR036078">
    <property type="entry name" value="Spo11/TopoVI_A_sf"/>
</dbReference>
<comment type="catalytic activity">
    <reaction evidence="1 12">
        <text>ATP-dependent breakage, passage and rejoining of double-stranded DNA.</text>
        <dbReference type="EC" id="5.6.2.2"/>
    </reaction>
</comment>
<dbReference type="GO" id="GO:0005524">
    <property type="term" value="F:ATP binding"/>
    <property type="evidence" value="ECO:0007669"/>
    <property type="project" value="InterPro"/>
</dbReference>
<dbReference type="GO" id="GO:0007131">
    <property type="term" value="P:reciprocal meiotic recombination"/>
    <property type="evidence" value="ECO:0007669"/>
    <property type="project" value="TreeGrafter"/>
</dbReference>
<sequence>METGEEDMLYDGMSESLTDTACTIWPVNEDQMLSDAYQHSPIEPPAMLSTVSGDLQSQWFEENLFTTAENPLLQELPISNDVTTATHLIQKERVISSIESVFESMLDVLLNKEGSLTVVMRFPGKTAEDAWRFTVLVCILEIIHEAIATNRVISKREIYYRHPALFTNQIVVDRYVDDIAYTFDTCRSSLNVCAAAKGLVSGAVSITKDDNTVVHRLDDPVGHLVPTIDSEQNIQTTAKWILVIEKEAIFRSISGSTAWETLRHKGVIVTGKGYPDLSTRIFLHHLSAASAVGTSHVPVYALVDFDPDGLSIMCTYKYGSLSLAHEGHAAQVRDLQWLGVKSNQALPLGMASSEHQNDGLLQLSYRDRRKASRMLCNEHYTGDDFDDELKRELQVMLMLNLKAEIEFLESRDTGVAGWLMEQLAT</sequence>
<feature type="domain" description="Spo11/DNA topoisomerase VI subunit A N-terminal" evidence="13">
    <location>
        <begin position="131"/>
        <end position="192"/>
    </location>
</feature>
<dbReference type="InterPro" id="IPR002815">
    <property type="entry name" value="Spo11/TopoVI_A"/>
</dbReference>
<comment type="similarity">
    <text evidence="4 12">Belongs to the TOP6A family.</text>
</comment>
<evidence type="ECO:0000256" key="12">
    <source>
        <dbReference type="PROSITE-ProRule" id="PRU01385"/>
    </source>
</evidence>
<evidence type="ECO:0000256" key="10">
    <source>
        <dbReference type="ARBA" id="ARBA00023235"/>
    </source>
</evidence>
<keyword evidence="16" id="KW-1185">Reference proteome</keyword>
<dbReference type="Pfam" id="PF21180">
    <property type="entry name" value="TOP6A-Spo11_Toprim"/>
    <property type="match status" value="1"/>
</dbReference>
<accession>A0A8H4IM56</accession>
<comment type="subcellular location">
    <subcellularLocation>
        <location evidence="3">Nucleus</location>
    </subcellularLocation>
</comment>
<reference evidence="15" key="1">
    <citation type="submission" date="2020-04" db="EMBL/GenBank/DDBJ databases">
        <title>Genome Assembly and Annotation of Botryosphaeria dothidea sdau 11-99, a Latent Pathogen of Apple Fruit Ring Rot in China.</title>
        <authorList>
            <person name="Yu C."/>
            <person name="Diao Y."/>
            <person name="Lu Q."/>
            <person name="Zhao J."/>
            <person name="Cui S."/>
            <person name="Peng C."/>
            <person name="He B."/>
            <person name="Liu H."/>
        </authorList>
    </citation>
    <scope>NUCLEOTIDE SEQUENCE [LARGE SCALE GENOMIC DNA]</scope>
    <source>
        <strain evidence="15">Sdau11-99</strain>
    </source>
</reference>
<dbReference type="PRINTS" id="PR01550">
    <property type="entry name" value="TOP6AFAMILY"/>
</dbReference>
<evidence type="ECO:0000313" key="16">
    <source>
        <dbReference type="Proteomes" id="UP000572817"/>
    </source>
</evidence>
<dbReference type="PANTHER" id="PTHR10848:SF0">
    <property type="entry name" value="MEIOTIC RECOMBINATION PROTEIN SPO11"/>
    <property type="match status" value="1"/>
</dbReference>
<gene>
    <name evidence="15" type="ORF">GTA08_BOTSDO08301</name>
</gene>
<dbReference type="InterPro" id="IPR034136">
    <property type="entry name" value="TOPRIM_Topo6A/Spo11"/>
</dbReference>
<dbReference type="Gene3D" id="3.40.1360.10">
    <property type="match status" value="1"/>
</dbReference>
<evidence type="ECO:0000256" key="1">
    <source>
        <dbReference type="ARBA" id="ARBA00000185"/>
    </source>
</evidence>
<organism evidence="15 16">
    <name type="scientific">Botryosphaeria dothidea</name>
    <dbReference type="NCBI Taxonomy" id="55169"/>
    <lineage>
        <taxon>Eukaryota</taxon>
        <taxon>Fungi</taxon>
        <taxon>Dikarya</taxon>
        <taxon>Ascomycota</taxon>
        <taxon>Pezizomycotina</taxon>
        <taxon>Dothideomycetes</taxon>
        <taxon>Dothideomycetes incertae sedis</taxon>
        <taxon>Botryosphaeriales</taxon>
        <taxon>Botryosphaeriaceae</taxon>
        <taxon>Botryosphaeria</taxon>
    </lineage>
</organism>
<evidence type="ECO:0000256" key="3">
    <source>
        <dbReference type="ARBA" id="ARBA00004123"/>
    </source>
</evidence>
<evidence type="ECO:0000256" key="6">
    <source>
        <dbReference type="ARBA" id="ARBA00022723"/>
    </source>
</evidence>
<dbReference type="Gene3D" id="1.10.10.10">
    <property type="entry name" value="Winged helix-like DNA-binding domain superfamily/Winged helix DNA-binding domain"/>
    <property type="match status" value="1"/>
</dbReference>
<dbReference type="InterPro" id="IPR013048">
    <property type="entry name" value="Meiotic_Spo11"/>
</dbReference>
<dbReference type="PANTHER" id="PTHR10848">
    <property type="entry name" value="MEIOTIC RECOMBINATION PROTEIN SPO11"/>
    <property type="match status" value="1"/>
</dbReference>
<keyword evidence="6" id="KW-0479">Metal-binding</keyword>
<dbReference type="GO" id="GO:0000706">
    <property type="term" value="P:meiotic DNA double-strand break processing"/>
    <property type="evidence" value="ECO:0007669"/>
    <property type="project" value="TreeGrafter"/>
</dbReference>
<evidence type="ECO:0000259" key="14">
    <source>
        <dbReference type="Pfam" id="PF21180"/>
    </source>
</evidence>
<evidence type="ECO:0000256" key="8">
    <source>
        <dbReference type="ARBA" id="ARBA00023029"/>
    </source>
</evidence>
<dbReference type="Pfam" id="PF04406">
    <property type="entry name" value="TP6A_N"/>
    <property type="match status" value="1"/>
</dbReference>
<keyword evidence="9 12" id="KW-0238">DNA-binding</keyword>
<evidence type="ECO:0000256" key="11">
    <source>
        <dbReference type="ARBA" id="ARBA00023242"/>
    </source>
</evidence>
<dbReference type="GO" id="GO:0003677">
    <property type="term" value="F:DNA binding"/>
    <property type="evidence" value="ECO:0007669"/>
    <property type="project" value="UniProtKB-UniRule"/>
</dbReference>
<dbReference type="AlphaFoldDB" id="A0A8H4IM56"/>
<dbReference type="CDD" id="cd00223">
    <property type="entry name" value="TOPRIM_TopoIIB_SPO"/>
    <property type="match status" value="1"/>
</dbReference>
<proteinExistence type="inferred from homology"/>
<dbReference type="GO" id="GO:0046872">
    <property type="term" value="F:metal ion binding"/>
    <property type="evidence" value="ECO:0007669"/>
    <property type="project" value="UniProtKB-KW"/>
</dbReference>
<dbReference type="OrthoDB" id="5377392at2759"/>
<comment type="cofactor">
    <cofactor evidence="2">
        <name>Mg(2+)</name>
        <dbReference type="ChEBI" id="CHEBI:18420"/>
    </cofactor>
</comment>
<evidence type="ECO:0000256" key="2">
    <source>
        <dbReference type="ARBA" id="ARBA00001946"/>
    </source>
</evidence>
<evidence type="ECO:0000256" key="7">
    <source>
        <dbReference type="ARBA" id="ARBA00022842"/>
    </source>
</evidence>
<dbReference type="InterPro" id="IPR036388">
    <property type="entry name" value="WH-like_DNA-bd_sf"/>
</dbReference>
<dbReference type="EMBL" id="WWBZ02000051">
    <property type="protein sequence ID" value="KAF4303722.1"/>
    <property type="molecule type" value="Genomic_DNA"/>
</dbReference>
<dbReference type="GO" id="GO:0042138">
    <property type="term" value="P:meiotic DNA double-strand break formation"/>
    <property type="evidence" value="ECO:0007669"/>
    <property type="project" value="InterPro"/>
</dbReference>